<dbReference type="HOGENOM" id="CLU_021095_2_3_4"/>
<evidence type="ECO:0000256" key="3">
    <source>
        <dbReference type="ARBA" id="ARBA00023125"/>
    </source>
</evidence>
<dbReference type="PANTHER" id="PTHR30408">
    <property type="entry name" value="TYPE-1 RESTRICTION ENZYME ECOKI SPECIFICITY PROTEIN"/>
    <property type="match status" value="1"/>
</dbReference>
<accession>K9DEF8</accession>
<proteinExistence type="inferred from homology"/>
<evidence type="ECO:0000313" key="6">
    <source>
        <dbReference type="Proteomes" id="UP000009874"/>
    </source>
</evidence>
<dbReference type="Gene3D" id="3.90.220.20">
    <property type="entry name" value="DNA methylase specificity domains"/>
    <property type="match status" value="2"/>
</dbReference>
<dbReference type="PATRIC" id="fig|883126.3.peg.3046"/>
<dbReference type="AlphaFoldDB" id="K9DEF8"/>
<dbReference type="Pfam" id="PF01420">
    <property type="entry name" value="Methylase_S"/>
    <property type="match status" value="2"/>
</dbReference>
<comment type="similarity">
    <text evidence="1">Belongs to the type-I restriction system S methylase family.</text>
</comment>
<evidence type="ECO:0000256" key="2">
    <source>
        <dbReference type="ARBA" id="ARBA00022747"/>
    </source>
</evidence>
<dbReference type="GO" id="GO:0003677">
    <property type="term" value="F:DNA binding"/>
    <property type="evidence" value="ECO:0007669"/>
    <property type="project" value="UniProtKB-KW"/>
</dbReference>
<sequence length="419" mass="47491">MAELEKFVPLDWKPYKLGDVTREVTERLGTNNAGVQVFGVDRAEGLTSSPKYQADELSRYKRIRPSMFAYNPMRLNIGSIGYCSDISCDGVVSPDYIVFECDPNYLNSRYLNLVTKTDEWNDWVQSAGIGSVRVRIYYRELARMPLRLPSLPEQEAIVQIVDSIDKKISHNLAVCEKIENLVQILFQNWFVDFGPYRAKNLGANSFASFPQKTFNSIQSEEFDEHPTGWTVQPLASIASFMNGLALQKYPPRGDGDDLGVIKIADLRKGEPSRTEFANAEVPGQYMIEDGDLLFSWSGTLEAKFWFGGRGALNQHLFKVSSAQFPSWFCLMWIKHHLPWFKKVAASKATTMGHIKREHLTEAKVNVPPPEILMVADTIFRPLFDLYGSLTLENREAKSMRDAISSKLLTGKIRLPIARD</sequence>
<evidence type="ECO:0000256" key="1">
    <source>
        <dbReference type="ARBA" id="ARBA00010923"/>
    </source>
</evidence>
<keyword evidence="6" id="KW-1185">Reference proteome</keyword>
<comment type="caution">
    <text evidence="5">The sequence shown here is derived from an EMBL/GenBank/DDBJ whole genome shotgun (WGS) entry which is preliminary data.</text>
</comment>
<name>K9DEF8_9BURK</name>
<organism evidence="5 6">
    <name type="scientific">Massilia timonae CCUG 45783</name>
    <dbReference type="NCBI Taxonomy" id="883126"/>
    <lineage>
        <taxon>Bacteria</taxon>
        <taxon>Pseudomonadati</taxon>
        <taxon>Pseudomonadota</taxon>
        <taxon>Betaproteobacteria</taxon>
        <taxon>Burkholderiales</taxon>
        <taxon>Oxalobacteraceae</taxon>
        <taxon>Telluria group</taxon>
        <taxon>Massilia</taxon>
    </lineage>
</organism>
<dbReference type="eggNOG" id="COG0732">
    <property type="taxonomic scope" value="Bacteria"/>
</dbReference>
<dbReference type="RefSeq" id="WP_005667748.1">
    <property type="nucleotide sequence ID" value="NZ_JH992924.1"/>
</dbReference>
<dbReference type="GO" id="GO:0009307">
    <property type="term" value="P:DNA restriction-modification system"/>
    <property type="evidence" value="ECO:0007669"/>
    <property type="project" value="UniProtKB-KW"/>
</dbReference>
<dbReference type="Proteomes" id="UP000009874">
    <property type="component" value="Unassembled WGS sequence"/>
</dbReference>
<evidence type="ECO:0000259" key="4">
    <source>
        <dbReference type="Pfam" id="PF01420"/>
    </source>
</evidence>
<dbReference type="EMBL" id="AGZI01000040">
    <property type="protein sequence ID" value="EKU81666.1"/>
    <property type="molecule type" value="Genomic_DNA"/>
</dbReference>
<dbReference type="SUPFAM" id="SSF116734">
    <property type="entry name" value="DNA methylase specificity domain"/>
    <property type="match status" value="2"/>
</dbReference>
<reference evidence="5 6" key="1">
    <citation type="submission" date="2012-09" db="EMBL/GenBank/DDBJ databases">
        <title>The Genome Sequence of Massilia timonae CCUG 45783.</title>
        <authorList>
            <consortium name="The Broad Institute Genome Sequencing Platform"/>
            <person name="Earl A."/>
            <person name="Ward D."/>
            <person name="Feldgarden M."/>
            <person name="Gevers D."/>
            <person name="Huys G."/>
            <person name="Walker B."/>
            <person name="Young S.K."/>
            <person name="Zeng Q."/>
            <person name="Gargeya S."/>
            <person name="Fitzgerald M."/>
            <person name="Haas B."/>
            <person name="Abouelleil A."/>
            <person name="Alvarado L."/>
            <person name="Arachchi H.M."/>
            <person name="Berlin A.M."/>
            <person name="Chapman S.B."/>
            <person name="Goldberg J."/>
            <person name="Griggs A."/>
            <person name="Gujja S."/>
            <person name="Hansen M."/>
            <person name="Howarth C."/>
            <person name="Imamovic A."/>
            <person name="Larimer J."/>
            <person name="McCowen C."/>
            <person name="Montmayeur A."/>
            <person name="Murphy C."/>
            <person name="Neiman D."/>
            <person name="Pearson M."/>
            <person name="Priest M."/>
            <person name="Roberts A."/>
            <person name="Saif S."/>
            <person name="Shea T."/>
            <person name="Sisk P."/>
            <person name="Sykes S."/>
            <person name="Wortman J."/>
            <person name="Nusbaum C."/>
            <person name="Birren B."/>
        </authorList>
    </citation>
    <scope>NUCLEOTIDE SEQUENCE [LARGE SCALE GENOMIC DNA]</scope>
    <source>
        <strain evidence="5 6">CCUG 45783</strain>
    </source>
</reference>
<dbReference type="OrthoDB" id="9798929at2"/>
<feature type="domain" description="Type I restriction modification DNA specificity" evidence="4">
    <location>
        <begin position="71"/>
        <end position="171"/>
    </location>
</feature>
<keyword evidence="3" id="KW-0238">DNA-binding</keyword>
<feature type="domain" description="Type I restriction modification DNA specificity" evidence="4">
    <location>
        <begin position="227"/>
        <end position="394"/>
    </location>
</feature>
<gene>
    <name evidence="5" type="ORF">HMPREF9710_03021</name>
</gene>
<dbReference type="InterPro" id="IPR000055">
    <property type="entry name" value="Restrct_endonuc_typeI_TRD"/>
</dbReference>
<evidence type="ECO:0000313" key="5">
    <source>
        <dbReference type="EMBL" id="EKU81666.1"/>
    </source>
</evidence>
<dbReference type="InterPro" id="IPR044946">
    <property type="entry name" value="Restrct_endonuc_typeI_TRD_sf"/>
</dbReference>
<keyword evidence="2" id="KW-0680">Restriction system</keyword>
<dbReference type="PANTHER" id="PTHR30408:SF12">
    <property type="entry name" value="TYPE I RESTRICTION ENZYME MJAVIII SPECIFICITY SUBUNIT"/>
    <property type="match status" value="1"/>
</dbReference>
<protein>
    <recommendedName>
        <fullName evidence="4">Type I restriction modification DNA specificity domain-containing protein</fullName>
    </recommendedName>
</protein>
<dbReference type="InterPro" id="IPR052021">
    <property type="entry name" value="Type-I_RS_S_subunit"/>
</dbReference>